<feature type="signal peptide" evidence="3">
    <location>
        <begin position="1"/>
        <end position="23"/>
    </location>
</feature>
<evidence type="ECO:0000313" key="5">
    <source>
        <dbReference type="Proteomes" id="UP000013190"/>
    </source>
</evidence>
<feature type="chain" id="PRO_5045316913" description="ATP-binding protein" evidence="3">
    <location>
        <begin position="24"/>
        <end position="125"/>
    </location>
</feature>
<protein>
    <recommendedName>
        <fullName evidence="6">ATP-binding protein</fullName>
    </recommendedName>
</protein>
<dbReference type="Proteomes" id="UP000013190">
    <property type="component" value="Unassembled WGS sequence"/>
</dbReference>
<reference evidence="5" key="1">
    <citation type="submission" date="2013-02" db="EMBL/GenBank/DDBJ databases">
        <title>The Genome Sequence of Acinetobacter sp. NIPH 236.</title>
        <authorList>
            <consortium name="The Broad Institute Genome Sequencing Platform"/>
            <consortium name="The Broad Institute Genome Sequencing Center for Infectious Disease"/>
            <person name="Cerqueira G."/>
            <person name="Feldgarden M."/>
            <person name="Courvalin P."/>
            <person name="Perichon B."/>
            <person name="Grillot-Courvalin C."/>
            <person name="Clermont D."/>
            <person name="Rocha E."/>
            <person name="Yoon E.-J."/>
            <person name="Nemec A."/>
            <person name="Walker B."/>
            <person name="Young S.K."/>
            <person name="Zeng Q."/>
            <person name="Gargeya S."/>
            <person name="Fitzgerald M."/>
            <person name="Haas B."/>
            <person name="Abouelleil A."/>
            <person name="Alvarado L."/>
            <person name="Arachchi H.M."/>
            <person name="Berlin A.M."/>
            <person name="Chapman S.B."/>
            <person name="Dewar J."/>
            <person name="Goldberg J."/>
            <person name="Griggs A."/>
            <person name="Gujja S."/>
            <person name="Hansen M."/>
            <person name="Howarth C."/>
            <person name="Imamovic A."/>
            <person name="Larimer J."/>
            <person name="McCowan C."/>
            <person name="Murphy C."/>
            <person name="Neiman D."/>
            <person name="Pearson M."/>
            <person name="Priest M."/>
            <person name="Roberts A."/>
            <person name="Saif S."/>
            <person name="Shea T."/>
            <person name="Sisk P."/>
            <person name="Sykes S."/>
            <person name="Wortman J."/>
            <person name="Nusbaum C."/>
            <person name="Birren B."/>
        </authorList>
    </citation>
    <scope>NUCLEOTIDE SEQUENCE [LARGE SCALE GENOMIC DNA]</scope>
    <source>
        <strain evidence="5">NIPH 236</strain>
    </source>
</reference>
<name>A0ABN0JK73_9GAMM</name>
<comment type="similarity">
    <text evidence="1">Belongs to the cytochrome b562 family.</text>
</comment>
<evidence type="ECO:0000256" key="1">
    <source>
        <dbReference type="ARBA" id="ARBA00005523"/>
    </source>
</evidence>
<sequence>MIKKTLATVIMFSSLALSSTVMAAGLSDDMKALGKNYKAFNQAENPQAATTALNNMRNAATHSKQYKLAANTTDKVPTSTALFDQIIVEIDKAKVLVQAGKLDEAKKQGKKIAELRDQGHKYYTH</sequence>
<evidence type="ECO:0000256" key="2">
    <source>
        <dbReference type="ARBA" id="ARBA00022729"/>
    </source>
</evidence>
<organism evidence="4 5">
    <name type="scientific">Acinetobacter modestus</name>
    <dbReference type="NCBI Taxonomy" id="1776740"/>
    <lineage>
        <taxon>Bacteria</taxon>
        <taxon>Pseudomonadati</taxon>
        <taxon>Pseudomonadota</taxon>
        <taxon>Gammaproteobacteria</taxon>
        <taxon>Moraxellales</taxon>
        <taxon>Moraxellaceae</taxon>
        <taxon>Acinetobacter</taxon>
    </lineage>
</organism>
<accession>A0ABN0JK73</accession>
<evidence type="ECO:0008006" key="6">
    <source>
        <dbReference type="Google" id="ProtNLM"/>
    </source>
</evidence>
<dbReference type="Gene3D" id="1.20.120.10">
    <property type="entry name" value="Cytochrome c/b562"/>
    <property type="match status" value="1"/>
</dbReference>
<dbReference type="SUPFAM" id="SSF47175">
    <property type="entry name" value="Cytochromes"/>
    <property type="match status" value="1"/>
</dbReference>
<dbReference type="RefSeq" id="WP_004664136.1">
    <property type="nucleotide sequence ID" value="NZ_BMDV01000008.1"/>
</dbReference>
<dbReference type="InterPro" id="IPR010980">
    <property type="entry name" value="Cyt_c/b562"/>
</dbReference>
<keyword evidence="2 3" id="KW-0732">Signal</keyword>
<dbReference type="GeneID" id="92836396"/>
<evidence type="ECO:0000313" key="4">
    <source>
        <dbReference type="EMBL" id="ENU25716.1"/>
    </source>
</evidence>
<evidence type="ECO:0000256" key="3">
    <source>
        <dbReference type="SAM" id="SignalP"/>
    </source>
</evidence>
<dbReference type="Pfam" id="PF07361">
    <property type="entry name" value="Cytochrom_B562"/>
    <property type="match status" value="1"/>
</dbReference>
<keyword evidence="5" id="KW-1185">Reference proteome</keyword>
<reference evidence="4 5" key="2">
    <citation type="journal article" date="2016" name="Int. J. Syst. Evol. Microbiol.">
        <title>Taxonomy of haemolytic and/or proteolytic strains of the genus Acinetobacter with the proposal of Acinetobacter courvalinii sp. nov. (genomic species 14 sensu Bouvet &amp; Jeanjean), Acinetobacter dispersus sp. nov. (genomic species 17), Acinetobacter modestus sp. nov., Acinetobacter proteolyticus sp. nov. and Acinetobacter vivianii sp. nov.</title>
        <authorList>
            <person name="Nemec A."/>
            <person name="Radolfova-Krizova L."/>
            <person name="Maixnerova M."/>
            <person name="Vrestiakova E."/>
            <person name="Jezek P."/>
            <person name="Sedo O."/>
        </authorList>
    </citation>
    <scope>NUCLEOTIDE SEQUENCE [LARGE SCALE GENOMIC DNA]</scope>
    <source>
        <strain evidence="4 5">NIPH 236</strain>
    </source>
</reference>
<comment type="caution">
    <text evidence="4">The sequence shown here is derived from an EMBL/GenBank/DDBJ whole genome shotgun (WGS) entry which is preliminary data.</text>
</comment>
<dbReference type="EMBL" id="APOJ01000031">
    <property type="protein sequence ID" value="ENU25716.1"/>
    <property type="molecule type" value="Genomic_DNA"/>
</dbReference>
<dbReference type="InterPro" id="IPR009155">
    <property type="entry name" value="Cyt_b562"/>
</dbReference>
<gene>
    <name evidence="4" type="ORF">F992_03050</name>
</gene>
<proteinExistence type="inferred from homology"/>